<evidence type="ECO:0000259" key="1">
    <source>
        <dbReference type="Pfam" id="PF05347"/>
    </source>
</evidence>
<sequence>MKQNDAYVESALLTTRKEALSLYRAVIRASVLFVWKDSKGHVWKDVIRESARKEFEQGKHERDPEMVNRLILSGREAVDVALDKFMEQRQKIMDEESKGKMK</sequence>
<dbReference type="RefSeq" id="XP_007514991.1">
    <property type="nucleotide sequence ID" value="XM_007514929.1"/>
</dbReference>
<accession>K8EBJ0</accession>
<dbReference type="Pfam" id="PF05347">
    <property type="entry name" value="Complex1_LYR"/>
    <property type="match status" value="1"/>
</dbReference>
<dbReference type="eggNOG" id="ENOG502RZU3">
    <property type="taxonomic scope" value="Eukaryota"/>
</dbReference>
<proteinExistence type="predicted"/>
<name>K8EBJ0_9CHLO</name>
<dbReference type="PANTHER" id="PTHR47484:SF1">
    <property type="entry name" value="COMPLEX 1 PROTEIN CONTAINING PROTEIN, EXPRESSED"/>
    <property type="match status" value="1"/>
</dbReference>
<organism evidence="2 3">
    <name type="scientific">Bathycoccus prasinos</name>
    <dbReference type="NCBI Taxonomy" id="41875"/>
    <lineage>
        <taxon>Eukaryota</taxon>
        <taxon>Viridiplantae</taxon>
        <taxon>Chlorophyta</taxon>
        <taxon>Mamiellophyceae</taxon>
        <taxon>Mamiellales</taxon>
        <taxon>Bathycoccaceae</taxon>
        <taxon>Bathycoccus</taxon>
    </lineage>
</organism>
<dbReference type="Proteomes" id="UP000198341">
    <property type="component" value="Chromosome 2"/>
</dbReference>
<dbReference type="GO" id="GO:0005739">
    <property type="term" value="C:mitochondrion"/>
    <property type="evidence" value="ECO:0007669"/>
    <property type="project" value="GOC"/>
</dbReference>
<feature type="domain" description="Complex 1 LYR protein" evidence="1">
    <location>
        <begin position="17"/>
        <end position="79"/>
    </location>
</feature>
<dbReference type="GO" id="GO:0034551">
    <property type="term" value="P:mitochondrial respiratory chain complex III assembly"/>
    <property type="evidence" value="ECO:0007669"/>
    <property type="project" value="InterPro"/>
</dbReference>
<reference evidence="2 3" key="1">
    <citation type="submission" date="2011-10" db="EMBL/GenBank/DDBJ databases">
        <authorList>
            <person name="Genoscope - CEA"/>
        </authorList>
    </citation>
    <scope>NUCLEOTIDE SEQUENCE [LARGE SCALE GENOMIC DNA]</scope>
    <source>
        <strain evidence="2 3">RCC 1105</strain>
    </source>
</reference>
<dbReference type="EMBL" id="FO082277">
    <property type="protein sequence ID" value="CCO15231.1"/>
    <property type="molecule type" value="Genomic_DNA"/>
</dbReference>
<dbReference type="InterPro" id="IPR045298">
    <property type="entry name" value="Complex1_LYR_LYRM7"/>
</dbReference>
<dbReference type="CDD" id="cd20267">
    <property type="entry name" value="Complex1_LYR_LYRM7"/>
    <property type="match status" value="1"/>
</dbReference>
<dbReference type="OrthoDB" id="74240at2759"/>
<protein>
    <recommendedName>
        <fullName evidence="1">Complex 1 LYR protein domain-containing protein</fullName>
    </recommendedName>
</protein>
<dbReference type="AlphaFoldDB" id="K8EBJ0"/>
<dbReference type="GeneID" id="19017529"/>
<evidence type="ECO:0000313" key="3">
    <source>
        <dbReference type="Proteomes" id="UP000198341"/>
    </source>
</evidence>
<dbReference type="KEGG" id="bpg:Bathy02g04160"/>
<keyword evidence="3" id="KW-1185">Reference proteome</keyword>
<gene>
    <name evidence="2" type="ORF">Bathy02g04160</name>
</gene>
<dbReference type="InterPro" id="IPR008011">
    <property type="entry name" value="Complex1_LYR_dom"/>
</dbReference>
<dbReference type="PANTHER" id="PTHR47484">
    <property type="entry name" value="COMPLEX 1 PROTEIN CONTAINING PROTEIN, EXPRESSED"/>
    <property type="match status" value="1"/>
</dbReference>
<evidence type="ECO:0000313" key="2">
    <source>
        <dbReference type="EMBL" id="CCO15231.1"/>
    </source>
</evidence>